<dbReference type="STRING" id="1798183.GA0061080_10619"/>
<dbReference type="Proteomes" id="UP000199698">
    <property type="component" value="Unassembled WGS sequence"/>
</dbReference>
<protein>
    <submittedName>
        <fullName evidence="1">Uncharacterized protein</fullName>
    </submittedName>
</protein>
<proteinExistence type="predicted"/>
<keyword evidence="2" id="KW-1185">Reference proteome</keyword>
<evidence type="ECO:0000313" key="1">
    <source>
        <dbReference type="EMBL" id="SCC27210.1"/>
    </source>
</evidence>
<sequence length="144" mass="16441">MKGILYLISINILCLSFGLKAEEMTLESLHATEGAVLNCMKKQLNLRIYGETYRAKIVVSKRKDLFEVLSNTEYYNIPIGYHDENLKSETVFTVESKYFIKDKAIISAISLDPMYKKNASDDLSILSDAISEAHENQKCLSWDF</sequence>
<gene>
    <name evidence="1" type="ORF">GA0061080_10619</name>
</gene>
<dbReference type="AlphaFoldDB" id="A0A1C4D7I5"/>
<name>A0A1C4D7I5_9GAMM</name>
<dbReference type="EMBL" id="FMBA01000061">
    <property type="protein sequence ID" value="SCC27210.1"/>
    <property type="molecule type" value="Genomic_DNA"/>
</dbReference>
<accession>A0A1C4D7I5</accession>
<organism evidence="1 2">
    <name type="scientific">Gilliamella intestini</name>
    <dbReference type="NCBI Taxonomy" id="1798183"/>
    <lineage>
        <taxon>Bacteria</taxon>
        <taxon>Pseudomonadati</taxon>
        <taxon>Pseudomonadota</taxon>
        <taxon>Gammaproteobacteria</taxon>
        <taxon>Orbales</taxon>
        <taxon>Orbaceae</taxon>
        <taxon>Gilliamella</taxon>
    </lineage>
</organism>
<reference evidence="2" key="1">
    <citation type="submission" date="2016-08" db="EMBL/GenBank/DDBJ databases">
        <authorList>
            <person name="Varghese N."/>
            <person name="Submissions Spin"/>
        </authorList>
    </citation>
    <scope>NUCLEOTIDE SEQUENCE [LARGE SCALE GENOMIC DNA]</scope>
    <source>
        <strain evidence="2">R-53144</strain>
    </source>
</reference>
<evidence type="ECO:0000313" key="2">
    <source>
        <dbReference type="Proteomes" id="UP000199698"/>
    </source>
</evidence>